<proteinExistence type="predicted"/>
<feature type="non-terminal residue" evidence="1">
    <location>
        <position position="1"/>
    </location>
</feature>
<reference evidence="1 2" key="1">
    <citation type="journal article" date="2021" name="BMC Genomics">
        <title>Datura genome reveals duplications of psychoactive alkaloid biosynthetic genes and high mutation rate following tissue culture.</title>
        <authorList>
            <person name="Rajewski A."/>
            <person name="Carter-House D."/>
            <person name="Stajich J."/>
            <person name="Litt A."/>
        </authorList>
    </citation>
    <scope>NUCLEOTIDE SEQUENCE [LARGE SCALE GENOMIC DNA]</scope>
    <source>
        <strain evidence="1">AR-01</strain>
    </source>
</reference>
<evidence type="ECO:0000313" key="2">
    <source>
        <dbReference type="Proteomes" id="UP000823775"/>
    </source>
</evidence>
<protein>
    <submittedName>
        <fullName evidence="1">Uncharacterized protein</fullName>
    </submittedName>
</protein>
<dbReference type="EMBL" id="JACEIK010012158">
    <property type="protein sequence ID" value="MCE3216054.1"/>
    <property type="molecule type" value="Genomic_DNA"/>
</dbReference>
<feature type="non-terminal residue" evidence="1">
    <location>
        <position position="52"/>
    </location>
</feature>
<sequence length="52" mass="5554">VVHGGISVSVNHVHLWCDNEIGFKGNSLQDIVVGCKVGIYVNVCVDVMGNDN</sequence>
<accession>A0ABS8WWP6</accession>
<evidence type="ECO:0000313" key="1">
    <source>
        <dbReference type="EMBL" id="MCE3216054.1"/>
    </source>
</evidence>
<dbReference type="Proteomes" id="UP000823775">
    <property type="component" value="Unassembled WGS sequence"/>
</dbReference>
<name>A0ABS8WWP6_DATST</name>
<comment type="caution">
    <text evidence="1">The sequence shown here is derived from an EMBL/GenBank/DDBJ whole genome shotgun (WGS) entry which is preliminary data.</text>
</comment>
<organism evidence="1 2">
    <name type="scientific">Datura stramonium</name>
    <name type="common">Jimsonweed</name>
    <name type="synonym">Common thornapple</name>
    <dbReference type="NCBI Taxonomy" id="4076"/>
    <lineage>
        <taxon>Eukaryota</taxon>
        <taxon>Viridiplantae</taxon>
        <taxon>Streptophyta</taxon>
        <taxon>Embryophyta</taxon>
        <taxon>Tracheophyta</taxon>
        <taxon>Spermatophyta</taxon>
        <taxon>Magnoliopsida</taxon>
        <taxon>eudicotyledons</taxon>
        <taxon>Gunneridae</taxon>
        <taxon>Pentapetalae</taxon>
        <taxon>asterids</taxon>
        <taxon>lamiids</taxon>
        <taxon>Solanales</taxon>
        <taxon>Solanaceae</taxon>
        <taxon>Solanoideae</taxon>
        <taxon>Datureae</taxon>
        <taxon>Datura</taxon>
    </lineage>
</organism>
<keyword evidence="2" id="KW-1185">Reference proteome</keyword>
<gene>
    <name evidence="1" type="ORF">HAX54_004622</name>
</gene>